<keyword evidence="2" id="KW-1185">Reference proteome</keyword>
<proteinExistence type="predicted"/>
<name>A0ABT2RPH3_9FIRM</name>
<gene>
    <name evidence="1" type="ORF">OCV99_11945</name>
</gene>
<protein>
    <submittedName>
        <fullName evidence="1">Uncharacterized protein</fullName>
    </submittedName>
</protein>
<evidence type="ECO:0000313" key="2">
    <source>
        <dbReference type="Proteomes" id="UP001652431"/>
    </source>
</evidence>
<comment type="caution">
    <text evidence="1">The sequence shown here is derived from an EMBL/GenBank/DDBJ whole genome shotgun (WGS) entry which is preliminary data.</text>
</comment>
<sequence>MKGSYKIVVQNSKVRYDFVIRRNITIIRGDSATGKTTLVELIREYYEDGDESGIVLSCEKECAVLEDEIGKLFLQLKKIVFCL</sequence>
<accession>A0ABT2RPH3</accession>
<dbReference type="Proteomes" id="UP001652431">
    <property type="component" value="Unassembled WGS sequence"/>
</dbReference>
<organism evidence="1 2">
    <name type="scientific">Dorea acetigenes</name>
    <dbReference type="NCBI Taxonomy" id="2981787"/>
    <lineage>
        <taxon>Bacteria</taxon>
        <taxon>Bacillati</taxon>
        <taxon>Bacillota</taxon>
        <taxon>Clostridia</taxon>
        <taxon>Lachnospirales</taxon>
        <taxon>Lachnospiraceae</taxon>
        <taxon>Dorea</taxon>
    </lineage>
</organism>
<dbReference type="RefSeq" id="WP_262575536.1">
    <property type="nucleotide sequence ID" value="NZ_JAOQJU010000015.1"/>
</dbReference>
<reference evidence="1 2" key="1">
    <citation type="journal article" date="2021" name="ISME Commun">
        <title>Automated analysis of genomic sequences facilitates high-throughput and comprehensive description of bacteria.</title>
        <authorList>
            <person name="Hitch T.C.A."/>
        </authorList>
    </citation>
    <scope>NUCLEOTIDE SEQUENCE [LARGE SCALE GENOMIC DNA]</scope>
    <source>
        <strain evidence="1 2">Sanger_03</strain>
    </source>
</reference>
<evidence type="ECO:0000313" key="1">
    <source>
        <dbReference type="EMBL" id="MCU6687241.1"/>
    </source>
</evidence>
<dbReference type="EMBL" id="JAOQJU010000015">
    <property type="protein sequence ID" value="MCU6687241.1"/>
    <property type="molecule type" value="Genomic_DNA"/>
</dbReference>